<protein>
    <submittedName>
        <fullName evidence="2">Uncharacterized protein</fullName>
    </submittedName>
</protein>
<proteinExistence type="predicted"/>
<evidence type="ECO:0000256" key="1">
    <source>
        <dbReference type="SAM" id="MobiDB-lite"/>
    </source>
</evidence>
<keyword evidence="3" id="KW-1185">Reference proteome</keyword>
<sequence>MAPPKFKQRERHTKAAYSASQPLFDALRHGTDRTSQQTSNLTLARNVVQHLHVQHFNTDGEKDGEAVHNRYMDCAVKAWQAATATYADIFEALADVTAAEPDEGRGERAGHAEFAEMARLATEANDKAREFRLFEDIAREQAEAAAAAAPTEDVEIEDDSSASESVASEGLAAQTSAQAQKEELKKKGWTGSGKERKWIKLDMQRDKRRKQKEDQKREELGERAAVGSASHDVVDRSAPKANGTIHPSRDNLFFTDLQGDTAARAGQSNGVKYEDVSAEVDARMKAKDEAREAKKKEKKRKRESNGTVDAATAGGDAAPAKEVKKARHGGVAFRAEKHKHKKRRADDNNSGGRNKKRKKSTD</sequence>
<feature type="compositionally biased region" description="Basic and acidic residues" evidence="1">
    <location>
        <begin position="279"/>
        <end position="295"/>
    </location>
</feature>
<dbReference type="Proteomes" id="UP001337655">
    <property type="component" value="Unassembled WGS sequence"/>
</dbReference>
<dbReference type="AlphaFoldDB" id="A0AAV9P5S7"/>
<feature type="compositionally biased region" description="Low complexity" evidence="1">
    <location>
        <begin position="306"/>
        <end position="320"/>
    </location>
</feature>
<comment type="caution">
    <text evidence="2">The sequence shown here is derived from an EMBL/GenBank/DDBJ whole genome shotgun (WGS) entry which is preliminary data.</text>
</comment>
<organism evidence="2 3">
    <name type="scientific">Saxophila tyrrhenica</name>
    <dbReference type="NCBI Taxonomy" id="1690608"/>
    <lineage>
        <taxon>Eukaryota</taxon>
        <taxon>Fungi</taxon>
        <taxon>Dikarya</taxon>
        <taxon>Ascomycota</taxon>
        <taxon>Pezizomycotina</taxon>
        <taxon>Dothideomycetes</taxon>
        <taxon>Dothideomycetidae</taxon>
        <taxon>Mycosphaerellales</taxon>
        <taxon>Extremaceae</taxon>
        <taxon>Saxophila</taxon>
    </lineage>
</organism>
<accession>A0AAV9P5S7</accession>
<name>A0AAV9P5S7_9PEZI</name>
<dbReference type="EMBL" id="JAVRRT010000011">
    <property type="protein sequence ID" value="KAK5167436.1"/>
    <property type="molecule type" value="Genomic_DNA"/>
</dbReference>
<reference evidence="2 3" key="1">
    <citation type="submission" date="2023-08" db="EMBL/GenBank/DDBJ databases">
        <title>Black Yeasts Isolated from many extreme environments.</title>
        <authorList>
            <person name="Coleine C."/>
            <person name="Stajich J.E."/>
            <person name="Selbmann L."/>
        </authorList>
    </citation>
    <scope>NUCLEOTIDE SEQUENCE [LARGE SCALE GENOMIC DNA]</scope>
    <source>
        <strain evidence="2 3">CCFEE 5935</strain>
    </source>
</reference>
<feature type="compositionally biased region" description="Basic residues" evidence="1">
    <location>
        <begin position="353"/>
        <end position="362"/>
    </location>
</feature>
<feature type="compositionally biased region" description="Basic and acidic residues" evidence="1">
    <location>
        <begin position="193"/>
        <end position="222"/>
    </location>
</feature>
<feature type="region of interest" description="Disordered" evidence="1">
    <location>
        <begin position="279"/>
        <end position="362"/>
    </location>
</feature>
<gene>
    <name evidence="2" type="ORF">LTR77_007135</name>
</gene>
<dbReference type="GeneID" id="89928471"/>
<dbReference type="RefSeq" id="XP_064657142.1">
    <property type="nucleotide sequence ID" value="XM_064804372.1"/>
</dbReference>
<evidence type="ECO:0000313" key="2">
    <source>
        <dbReference type="EMBL" id="KAK5167436.1"/>
    </source>
</evidence>
<feature type="region of interest" description="Disordered" evidence="1">
    <location>
        <begin position="143"/>
        <end position="252"/>
    </location>
</feature>
<evidence type="ECO:0000313" key="3">
    <source>
        <dbReference type="Proteomes" id="UP001337655"/>
    </source>
</evidence>
<feature type="compositionally biased region" description="Acidic residues" evidence="1">
    <location>
        <begin position="152"/>
        <end position="161"/>
    </location>
</feature>